<accession>A0AAD7M099</accession>
<evidence type="ECO:0000259" key="2">
    <source>
        <dbReference type="Pfam" id="PF14389"/>
    </source>
</evidence>
<organism evidence="3 4">
    <name type="scientific">Quillaja saponaria</name>
    <name type="common">Soap bark tree</name>
    <dbReference type="NCBI Taxonomy" id="32244"/>
    <lineage>
        <taxon>Eukaryota</taxon>
        <taxon>Viridiplantae</taxon>
        <taxon>Streptophyta</taxon>
        <taxon>Embryophyta</taxon>
        <taxon>Tracheophyta</taxon>
        <taxon>Spermatophyta</taxon>
        <taxon>Magnoliopsida</taxon>
        <taxon>eudicotyledons</taxon>
        <taxon>Gunneridae</taxon>
        <taxon>Pentapetalae</taxon>
        <taxon>rosids</taxon>
        <taxon>fabids</taxon>
        <taxon>Fabales</taxon>
        <taxon>Quillajaceae</taxon>
        <taxon>Quillaja</taxon>
    </lineage>
</organism>
<feature type="domain" description="Ternary complex factor MIP1 leucine-zipper" evidence="2">
    <location>
        <begin position="35"/>
        <end position="112"/>
    </location>
</feature>
<dbReference type="Pfam" id="PF14389">
    <property type="entry name" value="Lzipper-MIP1"/>
    <property type="match status" value="1"/>
</dbReference>
<dbReference type="PANTHER" id="PTHR23054:SF20">
    <property type="entry name" value="DUF547 DOMAIN-CONTAINING PROTEIN"/>
    <property type="match status" value="1"/>
</dbReference>
<keyword evidence="4" id="KW-1185">Reference proteome</keyword>
<evidence type="ECO:0000313" key="3">
    <source>
        <dbReference type="EMBL" id="KAJ7967368.1"/>
    </source>
</evidence>
<dbReference type="KEGG" id="qsa:O6P43_011635"/>
<evidence type="ECO:0000259" key="1">
    <source>
        <dbReference type="Pfam" id="PF04784"/>
    </source>
</evidence>
<dbReference type="EMBL" id="JARAOO010000005">
    <property type="protein sequence ID" value="KAJ7967367.1"/>
    <property type="molecule type" value="Genomic_DNA"/>
</dbReference>
<dbReference type="PANTHER" id="PTHR23054">
    <property type="entry name" value="TERNARY COMPLEX FACTOR MIP1, LEUCINE-ZIPPER-RELATED"/>
    <property type="match status" value="1"/>
</dbReference>
<dbReference type="Proteomes" id="UP001163823">
    <property type="component" value="Chromosome 5"/>
</dbReference>
<name>A0AAD7M099_QUISA</name>
<feature type="domain" description="DUF547" evidence="1">
    <location>
        <begin position="368"/>
        <end position="502"/>
    </location>
</feature>
<dbReference type="AlphaFoldDB" id="A0AAD7M099"/>
<evidence type="ECO:0000313" key="4">
    <source>
        <dbReference type="Proteomes" id="UP001163823"/>
    </source>
</evidence>
<sequence length="578" mass="66311">MRSIVEASYCPKMEERPLKRNVESKKRQSHNIDLQSTLTEEILQLQKRYKEQVVLRCALEKAYYRPFSHDATLETSIPKAAKELVKEIAVLELEVLYLEKYILSLYRKRFNQQILPVSTKDGILRLSSANNCKGMCKIPGNGTILEKESSVVYSGHLISPWNSIGSPPKECNDKLELDNLFDSSIHRSHSTLSQRSAFSGRTSPMKTLTKAVDTYHSLPLSMLKEAQRAERSSVSLGEYLACSFGNVQETPNWLSEEMIKCISALYCELADPIHDNSSSPIAFSSSVYESSSLGDHQRRGSQCKKFSSFNSHFHNPFHIKRSKEFSGPYCSMVKIQQLRRDGEKLKEVGYMLRRFRSLVPRLEEVDTRNLNHEEKLAFWINVHNTLVMHAFLVYGVPLNNFRRMALVLKAAYNVGGHTVSVNTIQNSILGCRMPRPGQWLWLFFSSKTKVKVGDARKAYAIHHPEPLLHFALCSGSHSDPVVRLYTPKRILEELETAKEEYIESTFSVNREQKILLPKTVEAFAKDSGMCPSDLLEMIECYIPDSQKKIIQSKKNWKSIEWIPHDFTFHYLLSKELCW</sequence>
<dbReference type="InterPro" id="IPR025757">
    <property type="entry name" value="MIP1_Leuzipper"/>
</dbReference>
<proteinExistence type="predicted"/>
<dbReference type="EMBL" id="JARAOO010000005">
    <property type="protein sequence ID" value="KAJ7967368.1"/>
    <property type="molecule type" value="Genomic_DNA"/>
</dbReference>
<gene>
    <name evidence="3" type="ORF">O6P43_011635</name>
</gene>
<comment type="caution">
    <text evidence="3">The sequence shown here is derived from an EMBL/GenBank/DDBJ whole genome shotgun (WGS) entry which is preliminary data.</text>
</comment>
<protein>
    <submittedName>
        <fullName evidence="3">Ternary complex factor MIP1, leucine-zipper</fullName>
    </submittedName>
</protein>
<dbReference type="InterPro" id="IPR006869">
    <property type="entry name" value="DUF547"/>
</dbReference>
<dbReference type="Pfam" id="PF04784">
    <property type="entry name" value="DUF547"/>
    <property type="match status" value="1"/>
</dbReference>
<reference evidence="3" key="1">
    <citation type="journal article" date="2023" name="Science">
        <title>Elucidation of the pathway for biosynthesis of saponin adjuvants from the soapbark tree.</title>
        <authorList>
            <person name="Reed J."/>
            <person name="Orme A."/>
            <person name="El-Demerdash A."/>
            <person name="Owen C."/>
            <person name="Martin L.B.B."/>
            <person name="Misra R.C."/>
            <person name="Kikuchi S."/>
            <person name="Rejzek M."/>
            <person name="Martin A.C."/>
            <person name="Harkess A."/>
            <person name="Leebens-Mack J."/>
            <person name="Louveau T."/>
            <person name="Stephenson M.J."/>
            <person name="Osbourn A."/>
        </authorList>
    </citation>
    <scope>NUCLEOTIDE SEQUENCE</scope>
    <source>
        <strain evidence="3">S10</strain>
    </source>
</reference>